<dbReference type="OrthoDB" id="5865975at2759"/>
<dbReference type="WBParaSite" id="HCON_00181520-00001">
    <property type="protein sequence ID" value="HCON_00181520-00001"/>
    <property type="gene ID" value="HCON_00181520"/>
</dbReference>
<keyword evidence="1" id="KW-1185">Reference proteome</keyword>
<dbReference type="Proteomes" id="UP000025227">
    <property type="component" value="Unplaced"/>
</dbReference>
<evidence type="ECO:0000313" key="1">
    <source>
        <dbReference type="Proteomes" id="UP000025227"/>
    </source>
</evidence>
<protein>
    <submittedName>
        <fullName evidence="2">Peptidase A1 domain-containing protein</fullName>
    </submittedName>
</protein>
<accession>A0A7I4Z303</accession>
<evidence type="ECO:0000313" key="2">
    <source>
        <dbReference type="WBParaSite" id="HCON_00181520-00001"/>
    </source>
</evidence>
<sequence>MTPGLKPIVTSKPYELVGVDIREIGLTSYGNRYKLSMIDNISKFDGAYAIPSKTGMEMAGVFFERDVFFDREEDVEQNVFYQIN</sequence>
<proteinExistence type="predicted"/>
<name>A0A7I4Z303_HAECO</name>
<organism evidence="1 2">
    <name type="scientific">Haemonchus contortus</name>
    <name type="common">Barber pole worm</name>
    <dbReference type="NCBI Taxonomy" id="6289"/>
    <lineage>
        <taxon>Eukaryota</taxon>
        <taxon>Metazoa</taxon>
        <taxon>Ecdysozoa</taxon>
        <taxon>Nematoda</taxon>
        <taxon>Chromadorea</taxon>
        <taxon>Rhabditida</taxon>
        <taxon>Rhabditina</taxon>
        <taxon>Rhabditomorpha</taxon>
        <taxon>Strongyloidea</taxon>
        <taxon>Trichostrongylidae</taxon>
        <taxon>Haemonchus</taxon>
    </lineage>
</organism>
<reference evidence="2" key="1">
    <citation type="submission" date="2020-12" db="UniProtKB">
        <authorList>
            <consortium name="WormBaseParasite"/>
        </authorList>
    </citation>
    <scope>IDENTIFICATION</scope>
    <source>
        <strain evidence="2">MHco3</strain>
    </source>
</reference>
<dbReference type="AlphaFoldDB" id="A0A7I4Z303"/>